<dbReference type="Proteomes" id="UP000626092">
    <property type="component" value="Unassembled WGS sequence"/>
</dbReference>
<feature type="compositionally biased region" description="Basic and acidic residues" evidence="1">
    <location>
        <begin position="90"/>
        <end position="106"/>
    </location>
</feature>
<feature type="region of interest" description="Disordered" evidence="1">
    <location>
        <begin position="80"/>
        <end position="106"/>
    </location>
</feature>
<dbReference type="OrthoDB" id="1782442at2759"/>
<organism evidence="2 3">
    <name type="scientific">Rhododendron simsii</name>
    <name type="common">Sims's rhododendron</name>
    <dbReference type="NCBI Taxonomy" id="118357"/>
    <lineage>
        <taxon>Eukaryota</taxon>
        <taxon>Viridiplantae</taxon>
        <taxon>Streptophyta</taxon>
        <taxon>Embryophyta</taxon>
        <taxon>Tracheophyta</taxon>
        <taxon>Spermatophyta</taxon>
        <taxon>Magnoliopsida</taxon>
        <taxon>eudicotyledons</taxon>
        <taxon>Gunneridae</taxon>
        <taxon>Pentapetalae</taxon>
        <taxon>asterids</taxon>
        <taxon>Ericales</taxon>
        <taxon>Ericaceae</taxon>
        <taxon>Ericoideae</taxon>
        <taxon>Rhodoreae</taxon>
        <taxon>Rhododendron</taxon>
    </lineage>
</organism>
<comment type="caution">
    <text evidence="2">The sequence shown here is derived from an EMBL/GenBank/DDBJ whole genome shotgun (WGS) entry which is preliminary data.</text>
</comment>
<dbReference type="EMBL" id="WJXA01000010">
    <property type="protein sequence ID" value="KAF7128859.1"/>
    <property type="molecule type" value="Genomic_DNA"/>
</dbReference>
<keyword evidence="3" id="KW-1185">Reference proteome</keyword>
<gene>
    <name evidence="2" type="ORF">RHSIM_Rhsim10G0036500</name>
</gene>
<evidence type="ECO:0000256" key="1">
    <source>
        <dbReference type="SAM" id="MobiDB-lite"/>
    </source>
</evidence>
<evidence type="ECO:0000313" key="2">
    <source>
        <dbReference type="EMBL" id="KAF7128859.1"/>
    </source>
</evidence>
<sequence length="157" mass="17201">MISIDLCGSIGVLVLHVGTRLRDAAKDDLPAKYLKIYDDNNMDGKIKQPTARSGEVIRTAHESTTRQRRHLIIRGLASLSTRRRQSCSSPEKKSSSTGKATREEVATVDSVDGKVRRFWVPEMRTEKESLEPFVGDEVVAAIAGGKTPSCGVAHLLL</sequence>
<reference evidence="2" key="1">
    <citation type="submission" date="2019-11" db="EMBL/GenBank/DDBJ databases">
        <authorList>
            <person name="Liu Y."/>
            <person name="Hou J."/>
            <person name="Li T.-Q."/>
            <person name="Guan C.-H."/>
            <person name="Wu X."/>
            <person name="Wu H.-Z."/>
            <person name="Ling F."/>
            <person name="Zhang R."/>
            <person name="Shi X.-G."/>
            <person name="Ren J.-P."/>
            <person name="Chen E.-F."/>
            <person name="Sun J.-M."/>
        </authorList>
    </citation>
    <scope>NUCLEOTIDE SEQUENCE</scope>
    <source>
        <strain evidence="2">Adult_tree_wgs_1</strain>
        <tissue evidence="2">Leaves</tissue>
    </source>
</reference>
<dbReference type="AlphaFoldDB" id="A0A834G9V4"/>
<name>A0A834G9V4_RHOSS</name>
<accession>A0A834G9V4</accession>
<protein>
    <submittedName>
        <fullName evidence="2">Uncharacterized protein</fullName>
    </submittedName>
</protein>
<proteinExistence type="predicted"/>
<evidence type="ECO:0000313" key="3">
    <source>
        <dbReference type="Proteomes" id="UP000626092"/>
    </source>
</evidence>